<proteinExistence type="predicted"/>
<evidence type="ECO:0000256" key="2">
    <source>
        <dbReference type="SAM" id="Phobius"/>
    </source>
</evidence>
<keyword evidence="2" id="KW-0472">Membrane</keyword>
<name>A0AAW0ANQ5_9AGAR</name>
<evidence type="ECO:0000256" key="1">
    <source>
        <dbReference type="SAM" id="MobiDB-lite"/>
    </source>
</evidence>
<feature type="transmembrane region" description="Helical" evidence="2">
    <location>
        <begin position="158"/>
        <end position="178"/>
    </location>
</feature>
<feature type="region of interest" description="Disordered" evidence="1">
    <location>
        <begin position="230"/>
        <end position="251"/>
    </location>
</feature>
<protein>
    <submittedName>
        <fullName evidence="3">Uncharacterized protein</fullName>
    </submittedName>
</protein>
<feature type="transmembrane region" description="Helical" evidence="2">
    <location>
        <begin position="76"/>
        <end position="96"/>
    </location>
</feature>
<comment type="caution">
    <text evidence="3">The sequence shown here is derived from an EMBL/GenBank/DDBJ whole genome shotgun (WGS) entry which is preliminary data.</text>
</comment>
<keyword evidence="4" id="KW-1185">Reference proteome</keyword>
<dbReference type="EMBL" id="JAYKXP010000345">
    <property type="protein sequence ID" value="KAK7014771.1"/>
    <property type="molecule type" value="Genomic_DNA"/>
</dbReference>
<dbReference type="Proteomes" id="UP001383192">
    <property type="component" value="Unassembled WGS sequence"/>
</dbReference>
<accession>A0AAW0ANQ5</accession>
<dbReference type="AlphaFoldDB" id="A0AAW0ANQ5"/>
<keyword evidence="2" id="KW-1133">Transmembrane helix</keyword>
<organism evidence="3 4">
    <name type="scientific">Paramarasmius palmivorus</name>
    <dbReference type="NCBI Taxonomy" id="297713"/>
    <lineage>
        <taxon>Eukaryota</taxon>
        <taxon>Fungi</taxon>
        <taxon>Dikarya</taxon>
        <taxon>Basidiomycota</taxon>
        <taxon>Agaricomycotina</taxon>
        <taxon>Agaricomycetes</taxon>
        <taxon>Agaricomycetidae</taxon>
        <taxon>Agaricales</taxon>
        <taxon>Marasmiineae</taxon>
        <taxon>Marasmiaceae</taxon>
        <taxon>Paramarasmius</taxon>
    </lineage>
</organism>
<reference evidence="3 4" key="1">
    <citation type="submission" date="2024-01" db="EMBL/GenBank/DDBJ databases">
        <title>A draft genome for a cacao thread blight-causing isolate of Paramarasmius palmivorus.</title>
        <authorList>
            <person name="Baruah I.K."/>
            <person name="Bukari Y."/>
            <person name="Amoako-Attah I."/>
            <person name="Meinhardt L.W."/>
            <person name="Bailey B.A."/>
            <person name="Cohen S.P."/>
        </authorList>
    </citation>
    <scope>NUCLEOTIDE SEQUENCE [LARGE SCALE GENOMIC DNA]</scope>
    <source>
        <strain evidence="3 4">GH-12</strain>
    </source>
</reference>
<sequence length="251" mass="26547">MLNCLPQDFAFYVSYSFLTLEGAGLVSYMIYSWPTEPDGIQKGMALSGLLAGLTLLLGGIILIIDLHTPLSQHFHPAAAVFSLVGVSSIINGVYSVVSGHNFNKIGLSYDDVAPLYGIGIVQCAIGIFLLYVSDRIADGVISKLLALSRLKNIIQNRVLPQLYFPIFSGAFAIAGAMLGTSKYATLFNILAGVSALLAVLTSTIVKDMLQKMRGSNSHGDATLSLPHHALPASGATDESEKTIPPSASACK</sequence>
<evidence type="ECO:0000313" key="4">
    <source>
        <dbReference type="Proteomes" id="UP001383192"/>
    </source>
</evidence>
<feature type="transmembrane region" description="Helical" evidence="2">
    <location>
        <begin position="116"/>
        <end position="137"/>
    </location>
</feature>
<feature type="transmembrane region" description="Helical" evidence="2">
    <location>
        <begin position="12"/>
        <end position="31"/>
    </location>
</feature>
<feature type="transmembrane region" description="Helical" evidence="2">
    <location>
        <begin position="43"/>
        <end position="64"/>
    </location>
</feature>
<evidence type="ECO:0000313" key="3">
    <source>
        <dbReference type="EMBL" id="KAK7014771.1"/>
    </source>
</evidence>
<feature type="transmembrane region" description="Helical" evidence="2">
    <location>
        <begin position="184"/>
        <end position="205"/>
    </location>
</feature>
<keyword evidence="2" id="KW-0812">Transmembrane</keyword>
<gene>
    <name evidence="3" type="ORF">VNI00_019269</name>
</gene>